<dbReference type="InterPro" id="IPR033421">
    <property type="entry name" value="Rit1_DUSP-like"/>
</dbReference>
<gene>
    <name evidence="3" type="ORF">BJ508DRAFT_410872</name>
</gene>
<dbReference type="PANTHER" id="PTHR31811">
    <property type="entry name" value="TRNA A64-2'-O-RIBOSYLPHOSPHATE TRANSFERASE"/>
    <property type="match status" value="1"/>
</dbReference>
<name>A0A3N4J0D7_ASCIM</name>
<organism evidence="3 4">
    <name type="scientific">Ascobolus immersus RN42</name>
    <dbReference type="NCBI Taxonomy" id="1160509"/>
    <lineage>
        <taxon>Eukaryota</taxon>
        <taxon>Fungi</taxon>
        <taxon>Dikarya</taxon>
        <taxon>Ascomycota</taxon>
        <taxon>Pezizomycotina</taxon>
        <taxon>Pezizomycetes</taxon>
        <taxon>Pezizales</taxon>
        <taxon>Ascobolaceae</taxon>
        <taxon>Ascobolus</taxon>
    </lineage>
</organism>
<dbReference type="Pfam" id="PF17184">
    <property type="entry name" value="Rit1_C"/>
    <property type="match status" value="1"/>
</dbReference>
<accession>A0A3N4J0D7</accession>
<sequence>MSMQERDIMECLGTLPTYSQLAAEVRRQSRSVTNRFRSIITDAQFAREVRKELGWPVFTNSRGGDWYYNPKWDGYAGKCQFKSTDGHNGNWGFSKRRLGLNVLKAFRDGRPGVIILDTTRRGKSFPDAFTKTIPIWISVMNSHFFPGHDSAFLPHPRLVSNQEKYHIERLLPRFLQDLKDMKIDLADYVPPHPLRVIWANRDTDLESLAEGLESEMNKWCTLVLVMVSEVVPGDGIEGEYIQGAADDAENWLGKSGLTHEIFWESHDELMRACAEGEEHLLAILDEKVKQAACCHAGKTGDIEALKPTTSVFVTSSKPPADFIDEDSVVIDLTGQSTATSDTESRKNTLSYKLFQGKKGAKHLREVLPCIRSRVFEKERWMAKKILFILPPEDADGVAAACAIFVLTLFFDEEGRAKAQDQLGLDVDKQTVQRRIAWWVLSHGESNISRSSLQSVNSVLMDYR</sequence>
<dbReference type="InterPro" id="IPR007306">
    <property type="entry name" value="Rit1"/>
</dbReference>
<protein>
    <submittedName>
        <fullName evidence="3">Initiator tRNA phosphoribosyl transferase</fullName>
    </submittedName>
</protein>
<feature type="domain" description="Rit1 N-terminal" evidence="2">
    <location>
        <begin position="25"/>
        <end position="274"/>
    </location>
</feature>
<evidence type="ECO:0000259" key="1">
    <source>
        <dbReference type="Pfam" id="PF04179"/>
    </source>
</evidence>
<proteinExistence type="predicted"/>
<reference evidence="3 4" key="1">
    <citation type="journal article" date="2018" name="Nat. Ecol. Evol.">
        <title>Pezizomycetes genomes reveal the molecular basis of ectomycorrhizal truffle lifestyle.</title>
        <authorList>
            <person name="Murat C."/>
            <person name="Payen T."/>
            <person name="Noel B."/>
            <person name="Kuo A."/>
            <person name="Morin E."/>
            <person name="Chen J."/>
            <person name="Kohler A."/>
            <person name="Krizsan K."/>
            <person name="Balestrini R."/>
            <person name="Da Silva C."/>
            <person name="Montanini B."/>
            <person name="Hainaut M."/>
            <person name="Levati E."/>
            <person name="Barry K.W."/>
            <person name="Belfiori B."/>
            <person name="Cichocki N."/>
            <person name="Clum A."/>
            <person name="Dockter R.B."/>
            <person name="Fauchery L."/>
            <person name="Guy J."/>
            <person name="Iotti M."/>
            <person name="Le Tacon F."/>
            <person name="Lindquist E.A."/>
            <person name="Lipzen A."/>
            <person name="Malagnac F."/>
            <person name="Mello A."/>
            <person name="Molinier V."/>
            <person name="Miyauchi S."/>
            <person name="Poulain J."/>
            <person name="Riccioni C."/>
            <person name="Rubini A."/>
            <person name="Sitrit Y."/>
            <person name="Splivallo R."/>
            <person name="Traeger S."/>
            <person name="Wang M."/>
            <person name="Zifcakova L."/>
            <person name="Wipf D."/>
            <person name="Zambonelli A."/>
            <person name="Paolocci F."/>
            <person name="Nowrousian M."/>
            <person name="Ottonello S."/>
            <person name="Baldrian P."/>
            <person name="Spatafora J.W."/>
            <person name="Henrissat B."/>
            <person name="Nagy L.G."/>
            <person name="Aury J.M."/>
            <person name="Wincker P."/>
            <person name="Grigoriev I.V."/>
            <person name="Bonfante P."/>
            <person name="Martin F.M."/>
        </authorList>
    </citation>
    <scope>NUCLEOTIDE SEQUENCE [LARGE SCALE GENOMIC DNA]</scope>
    <source>
        <strain evidence="3 4">RN42</strain>
    </source>
</reference>
<dbReference type="PANTHER" id="PTHR31811:SF0">
    <property type="entry name" value="TRNA A64-2'-O-RIBOSYLPHOSPHATE TRANSFERASE"/>
    <property type="match status" value="1"/>
</dbReference>
<evidence type="ECO:0000313" key="3">
    <source>
        <dbReference type="EMBL" id="RPA87364.1"/>
    </source>
</evidence>
<dbReference type="OrthoDB" id="45256at2759"/>
<dbReference type="Pfam" id="PF04179">
    <property type="entry name" value="Init_tRNA_PT"/>
    <property type="match status" value="1"/>
</dbReference>
<evidence type="ECO:0000259" key="2">
    <source>
        <dbReference type="Pfam" id="PF17184"/>
    </source>
</evidence>
<feature type="domain" description="Rit1 DUSP-like" evidence="1">
    <location>
        <begin position="348"/>
        <end position="459"/>
    </location>
</feature>
<dbReference type="STRING" id="1160509.A0A3N4J0D7"/>
<dbReference type="GO" id="GO:0005737">
    <property type="term" value="C:cytoplasm"/>
    <property type="evidence" value="ECO:0007669"/>
    <property type="project" value="TreeGrafter"/>
</dbReference>
<dbReference type="GO" id="GO:0019988">
    <property type="term" value="P:charged-tRNA amino acid modification"/>
    <property type="evidence" value="ECO:0007669"/>
    <property type="project" value="InterPro"/>
</dbReference>
<keyword evidence="4" id="KW-1185">Reference proteome</keyword>
<evidence type="ECO:0000313" key="4">
    <source>
        <dbReference type="Proteomes" id="UP000275078"/>
    </source>
</evidence>
<dbReference type="InterPro" id="IPR033449">
    <property type="entry name" value="Rit1_N"/>
</dbReference>
<keyword evidence="3" id="KW-0808">Transferase</keyword>
<dbReference type="EMBL" id="ML119647">
    <property type="protein sequence ID" value="RPA87364.1"/>
    <property type="molecule type" value="Genomic_DNA"/>
</dbReference>
<dbReference type="Proteomes" id="UP000275078">
    <property type="component" value="Unassembled WGS sequence"/>
</dbReference>
<dbReference type="AlphaFoldDB" id="A0A3N4J0D7"/>
<dbReference type="GO" id="GO:0043399">
    <property type="term" value="F:tRNA adenosine(64)-2'-O-ribosylphosphate transferase activity"/>
    <property type="evidence" value="ECO:0007669"/>
    <property type="project" value="InterPro"/>
</dbReference>